<protein>
    <submittedName>
        <fullName evidence="2">Uncharacterized protein</fullName>
    </submittedName>
</protein>
<reference evidence="2" key="1">
    <citation type="journal article" date="2022" name="Int. J. Mol. Sci.">
        <title>Draft Genome of Tanacetum Coccineum: Genomic Comparison of Closely Related Tanacetum-Family Plants.</title>
        <authorList>
            <person name="Yamashiro T."/>
            <person name="Shiraishi A."/>
            <person name="Nakayama K."/>
            <person name="Satake H."/>
        </authorList>
    </citation>
    <scope>NUCLEOTIDE SEQUENCE</scope>
</reference>
<comment type="caution">
    <text evidence="2">The sequence shown here is derived from an EMBL/GenBank/DDBJ whole genome shotgun (WGS) entry which is preliminary data.</text>
</comment>
<evidence type="ECO:0000313" key="2">
    <source>
        <dbReference type="EMBL" id="GJT75110.1"/>
    </source>
</evidence>
<gene>
    <name evidence="2" type="ORF">Tco_1041835</name>
</gene>
<proteinExistence type="predicted"/>
<reference evidence="2" key="2">
    <citation type="submission" date="2022-01" db="EMBL/GenBank/DDBJ databases">
        <authorList>
            <person name="Yamashiro T."/>
            <person name="Shiraishi A."/>
            <person name="Satake H."/>
            <person name="Nakayama K."/>
        </authorList>
    </citation>
    <scope>NUCLEOTIDE SEQUENCE</scope>
</reference>
<evidence type="ECO:0000256" key="1">
    <source>
        <dbReference type="SAM" id="MobiDB-lite"/>
    </source>
</evidence>
<organism evidence="2 3">
    <name type="scientific">Tanacetum coccineum</name>
    <dbReference type="NCBI Taxonomy" id="301880"/>
    <lineage>
        <taxon>Eukaryota</taxon>
        <taxon>Viridiplantae</taxon>
        <taxon>Streptophyta</taxon>
        <taxon>Embryophyta</taxon>
        <taxon>Tracheophyta</taxon>
        <taxon>Spermatophyta</taxon>
        <taxon>Magnoliopsida</taxon>
        <taxon>eudicotyledons</taxon>
        <taxon>Gunneridae</taxon>
        <taxon>Pentapetalae</taxon>
        <taxon>asterids</taxon>
        <taxon>campanulids</taxon>
        <taxon>Asterales</taxon>
        <taxon>Asteraceae</taxon>
        <taxon>Asteroideae</taxon>
        <taxon>Anthemideae</taxon>
        <taxon>Anthemidinae</taxon>
        <taxon>Tanacetum</taxon>
    </lineage>
</organism>
<sequence length="244" mass="27042">MALSNLASSRQHMKSSDSTSPTLSQRHQTHPHTITKLQAKTMIHLCYPIHIILIVELTNTQEYRSSGGVVIVSGLVVQSQRLVTYMRVAGGVISITIEVFDILSEMGTQCRMRWIEDEQGERDKVSILTVWGTAHSCGGVGTWGGVYILGMVIKDFMGRIRELIDLKFDDEGIKNGATLYEDNLLDGTFEIVYMYGVESISSIRLCCGFVHGPLKGKMLGRSTMGYNDVEYCCPSALKALDLLL</sequence>
<dbReference type="EMBL" id="BQNB010018501">
    <property type="protein sequence ID" value="GJT75110.1"/>
    <property type="molecule type" value="Genomic_DNA"/>
</dbReference>
<accession>A0ABQ5GH97</accession>
<keyword evidence="3" id="KW-1185">Reference proteome</keyword>
<name>A0ABQ5GH97_9ASTR</name>
<feature type="region of interest" description="Disordered" evidence="1">
    <location>
        <begin position="1"/>
        <end position="31"/>
    </location>
</feature>
<dbReference type="Proteomes" id="UP001151760">
    <property type="component" value="Unassembled WGS sequence"/>
</dbReference>
<evidence type="ECO:0000313" key="3">
    <source>
        <dbReference type="Proteomes" id="UP001151760"/>
    </source>
</evidence>